<evidence type="ECO:0000313" key="2">
    <source>
        <dbReference type="EMBL" id="AUQ97327.1"/>
    </source>
</evidence>
<reference evidence="2 3" key="1">
    <citation type="journal article" date="2017" name="Genome Biol. Evol.">
        <title>Trajectories and Drivers of Genome Evolution in Surface-Associated Marine Phaeobacter.</title>
        <authorList>
            <person name="Freese H.M."/>
            <person name="Sikorski J."/>
            <person name="Bunk B."/>
            <person name="Scheuner C."/>
            <person name="Meier-Kolthoff J.P."/>
            <person name="Sproer C."/>
            <person name="Gram L."/>
            <person name="Overmann J."/>
        </authorList>
    </citation>
    <scope>NUCLEOTIDE SEQUENCE [LARGE SCALE GENOMIC DNA]</scope>
    <source>
        <strain evidence="2 3">P66</strain>
    </source>
</reference>
<feature type="region of interest" description="Disordered" evidence="1">
    <location>
        <begin position="1"/>
        <end position="71"/>
    </location>
</feature>
<keyword evidence="2" id="KW-0614">Plasmid</keyword>
<geneLocation type="plasmid" evidence="2 3">
    <name>pP66_h</name>
</geneLocation>
<name>A0ABN5GXC1_9RHOB</name>
<organism evidence="2 3">
    <name type="scientific">Phaeobacter inhibens</name>
    <dbReference type="NCBI Taxonomy" id="221822"/>
    <lineage>
        <taxon>Bacteria</taxon>
        <taxon>Pseudomonadati</taxon>
        <taxon>Pseudomonadota</taxon>
        <taxon>Alphaproteobacteria</taxon>
        <taxon>Rhodobacterales</taxon>
        <taxon>Roseobacteraceae</taxon>
        <taxon>Phaeobacter</taxon>
    </lineage>
</organism>
<evidence type="ECO:0000313" key="3">
    <source>
        <dbReference type="Proteomes" id="UP000236536"/>
    </source>
</evidence>
<keyword evidence="3" id="KW-1185">Reference proteome</keyword>
<dbReference type="EMBL" id="CP010713">
    <property type="protein sequence ID" value="AUQ97327.1"/>
    <property type="molecule type" value="Genomic_DNA"/>
</dbReference>
<feature type="region of interest" description="Disordered" evidence="1">
    <location>
        <begin position="132"/>
        <end position="177"/>
    </location>
</feature>
<protein>
    <submittedName>
        <fullName evidence="2">Uncharacterized protein</fullName>
    </submittedName>
</protein>
<sequence length="177" mass="18844">MNGRAHGGLAPQKAEGTEGRSSPEGPRFAGRIGPCPRVDPLARNETAGGAPGGQGRAARKARGVGRCSRRTSRARSWARVSSSDCTRSRAIRICPNYRRFAPRATMHSTNKEIARTIVSAPSERGRVLHATTEKRPRRTRSRLNVSKGGKGQVSAGLPPKALGRDATTPGARAVRCS</sequence>
<dbReference type="Proteomes" id="UP000236536">
    <property type="component" value="Plasmid pP66_h"/>
</dbReference>
<reference evidence="2 3" key="2">
    <citation type="journal article" date="2017" name="Int. J. Syst. Evol. Microbiol.">
        <title>Adaptation of Surface-Associated Bacteria to the Open Ocean: A Genomically Distinct Subpopulation of Phaeobacter gallaeciensis Colonizes Pacific Mesozooplankton.</title>
        <authorList>
            <person name="Freese H.M."/>
            <person name="Methner A."/>
            <person name="Overmann J."/>
        </authorList>
    </citation>
    <scope>NUCLEOTIDE SEQUENCE [LARGE SCALE GENOMIC DNA]</scope>
    <source>
        <strain evidence="2 3">P66</strain>
    </source>
</reference>
<accession>A0ABN5GXC1</accession>
<feature type="compositionally biased region" description="Basic residues" evidence="1">
    <location>
        <begin position="57"/>
        <end position="71"/>
    </location>
</feature>
<proteinExistence type="predicted"/>
<evidence type="ECO:0000256" key="1">
    <source>
        <dbReference type="SAM" id="MobiDB-lite"/>
    </source>
</evidence>
<gene>
    <name evidence="2" type="ORF">PhaeoP66_04601</name>
</gene>